<dbReference type="CDD" id="cd00082">
    <property type="entry name" value="HisKA"/>
    <property type="match status" value="1"/>
</dbReference>
<dbReference type="PROSITE" id="PS50109">
    <property type="entry name" value="HIS_KIN"/>
    <property type="match status" value="1"/>
</dbReference>
<evidence type="ECO:0000313" key="15">
    <source>
        <dbReference type="Proteomes" id="UP000680038"/>
    </source>
</evidence>
<evidence type="ECO:0000256" key="9">
    <source>
        <dbReference type="ARBA" id="ARBA00023012"/>
    </source>
</evidence>
<keyword evidence="15" id="KW-1185">Reference proteome</keyword>
<organism evidence="14 15">
    <name type="scientific">Dyadobacter helix</name>
    <dbReference type="NCBI Taxonomy" id="2822344"/>
    <lineage>
        <taxon>Bacteria</taxon>
        <taxon>Pseudomonadati</taxon>
        <taxon>Bacteroidota</taxon>
        <taxon>Cytophagia</taxon>
        <taxon>Cytophagales</taxon>
        <taxon>Spirosomataceae</taxon>
        <taxon>Dyadobacter</taxon>
    </lineage>
</organism>
<dbReference type="Pfam" id="PF00672">
    <property type="entry name" value="HAMP"/>
    <property type="match status" value="1"/>
</dbReference>
<dbReference type="InterPro" id="IPR036890">
    <property type="entry name" value="HATPase_C_sf"/>
</dbReference>
<dbReference type="EC" id="2.7.13.3" evidence="3"/>
<evidence type="ECO:0000259" key="12">
    <source>
        <dbReference type="PROSITE" id="PS50109"/>
    </source>
</evidence>
<evidence type="ECO:0000256" key="2">
    <source>
        <dbReference type="ARBA" id="ARBA00004370"/>
    </source>
</evidence>
<proteinExistence type="predicted"/>
<dbReference type="Proteomes" id="UP000680038">
    <property type="component" value="Unassembled WGS sequence"/>
</dbReference>
<evidence type="ECO:0000256" key="4">
    <source>
        <dbReference type="ARBA" id="ARBA00022553"/>
    </source>
</evidence>
<dbReference type="CDD" id="cd06225">
    <property type="entry name" value="HAMP"/>
    <property type="match status" value="1"/>
</dbReference>
<dbReference type="SUPFAM" id="SSF47384">
    <property type="entry name" value="Homodimeric domain of signal transducing histidine kinase"/>
    <property type="match status" value="1"/>
</dbReference>
<evidence type="ECO:0000256" key="7">
    <source>
        <dbReference type="ARBA" id="ARBA00022777"/>
    </source>
</evidence>
<evidence type="ECO:0000256" key="11">
    <source>
        <dbReference type="SAM" id="Phobius"/>
    </source>
</evidence>
<comment type="catalytic activity">
    <reaction evidence="1">
        <text>ATP + protein L-histidine = ADP + protein N-phospho-L-histidine.</text>
        <dbReference type="EC" id="2.7.13.3"/>
    </reaction>
</comment>
<keyword evidence="6 11" id="KW-0812">Transmembrane</keyword>
<keyword evidence="8 11" id="KW-1133">Transmembrane helix</keyword>
<dbReference type="Pfam" id="PF02518">
    <property type="entry name" value="HATPase_c"/>
    <property type="match status" value="1"/>
</dbReference>
<evidence type="ECO:0000256" key="3">
    <source>
        <dbReference type="ARBA" id="ARBA00012438"/>
    </source>
</evidence>
<keyword evidence="5 14" id="KW-0808">Transferase</keyword>
<protein>
    <recommendedName>
        <fullName evidence="3">histidine kinase</fullName>
        <ecNumber evidence="3">2.7.13.3</ecNumber>
    </recommendedName>
</protein>
<dbReference type="PROSITE" id="PS50885">
    <property type="entry name" value="HAMP"/>
    <property type="match status" value="1"/>
</dbReference>
<dbReference type="Gene3D" id="1.10.287.130">
    <property type="match status" value="1"/>
</dbReference>
<evidence type="ECO:0000256" key="5">
    <source>
        <dbReference type="ARBA" id="ARBA00022679"/>
    </source>
</evidence>
<comment type="caution">
    <text evidence="14">The sequence shown here is derived from an EMBL/GenBank/DDBJ whole genome shotgun (WGS) entry which is preliminary data.</text>
</comment>
<dbReference type="SMART" id="SM00387">
    <property type="entry name" value="HATPase_c"/>
    <property type="match status" value="1"/>
</dbReference>
<dbReference type="InterPro" id="IPR050428">
    <property type="entry name" value="TCS_sensor_his_kinase"/>
</dbReference>
<name>A0A916JCP2_9BACT</name>
<feature type="domain" description="HAMP" evidence="13">
    <location>
        <begin position="170"/>
        <end position="223"/>
    </location>
</feature>
<dbReference type="SUPFAM" id="SSF55874">
    <property type="entry name" value="ATPase domain of HSP90 chaperone/DNA topoisomerase II/histidine kinase"/>
    <property type="match status" value="1"/>
</dbReference>
<evidence type="ECO:0000256" key="10">
    <source>
        <dbReference type="ARBA" id="ARBA00023136"/>
    </source>
</evidence>
<evidence type="ECO:0000259" key="13">
    <source>
        <dbReference type="PROSITE" id="PS50885"/>
    </source>
</evidence>
<dbReference type="SMART" id="SM00388">
    <property type="entry name" value="HisKA"/>
    <property type="match status" value="1"/>
</dbReference>
<dbReference type="GO" id="GO:0005886">
    <property type="term" value="C:plasma membrane"/>
    <property type="evidence" value="ECO:0007669"/>
    <property type="project" value="TreeGrafter"/>
</dbReference>
<keyword evidence="4" id="KW-0597">Phosphoprotein</keyword>
<gene>
    <name evidence="14" type="primary">sasA_17</name>
    <name evidence="14" type="ORF">DYBT9275_03026</name>
</gene>
<keyword evidence="9" id="KW-0902">Two-component regulatory system</keyword>
<feature type="transmembrane region" description="Helical" evidence="11">
    <location>
        <begin position="150"/>
        <end position="169"/>
    </location>
</feature>
<evidence type="ECO:0000313" key="14">
    <source>
        <dbReference type="EMBL" id="CAG5003009.1"/>
    </source>
</evidence>
<dbReference type="PRINTS" id="PR00344">
    <property type="entry name" value="BCTRLSENSOR"/>
</dbReference>
<dbReference type="InterPro" id="IPR005467">
    <property type="entry name" value="His_kinase_dom"/>
</dbReference>
<dbReference type="AlphaFoldDB" id="A0A916JCP2"/>
<dbReference type="InterPro" id="IPR036097">
    <property type="entry name" value="HisK_dim/P_sf"/>
</dbReference>
<dbReference type="PANTHER" id="PTHR45436">
    <property type="entry name" value="SENSOR HISTIDINE KINASE YKOH"/>
    <property type="match status" value="1"/>
</dbReference>
<dbReference type="Pfam" id="PF00512">
    <property type="entry name" value="HisKA"/>
    <property type="match status" value="1"/>
</dbReference>
<dbReference type="InterPro" id="IPR003660">
    <property type="entry name" value="HAMP_dom"/>
</dbReference>
<dbReference type="PANTHER" id="PTHR45436:SF5">
    <property type="entry name" value="SENSOR HISTIDINE KINASE TRCS"/>
    <property type="match status" value="1"/>
</dbReference>
<dbReference type="InterPro" id="IPR003594">
    <property type="entry name" value="HATPase_dom"/>
</dbReference>
<dbReference type="InterPro" id="IPR004358">
    <property type="entry name" value="Sig_transdc_His_kin-like_C"/>
</dbReference>
<dbReference type="GO" id="GO:0000155">
    <property type="term" value="F:phosphorelay sensor kinase activity"/>
    <property type="evidence" value="ECO:0007669"/>
    <property type="project" value="InterPro"/>
</dbReference>
<dbReference type="SUPFAM" id="SSF158472">
    <property type="entry name" value="HAMP domain-like"/>
    <property type="match status" value="1"/>
</dbReference>
<accession>A0A916JCP2</accession>
<evidence type="ECO:0000256" key="1">
    <source>
        <dbReference type="ARBA" id="ARBA00000085"/>
    </source>
</evidence>
<dbReference type="SMART" id="SM00304">
    <property type="entry name" value="HAMP"/>
    <property type="match status" value="1"/>
</dbReference>
<evidence type="ECO:0000256" key="8">
    <source>
        <dbReference type="ARBA" id="ARBA00022989"/>
    </source>
</evidence>
<evidence type="ECO:0000256" key="6">
    <source>
        <dbReference type="ARBA" id="ARBA00022692"/>
    </source>
</evidence>
<dbReference type="EMBL" id="CAJRAF010000002">
    <property type="protein sequence ID" value="CAG5003009.1"/>
    <property type="molecule type" value="Genomic_DNA"/>
</dbReference>
<sequence>MQFTVLVATVLLLFSVAVYTISARFRQEEFFDRLKSKARTTCRLLVKVNGIDKNLLKVIDQNTLTEMLDEKVLVFNSENELLYSSVDDKLISYHAELLNEIREKKDIELVQGDSEVIGLLYTEGDEPLVVLASAYDKFGRSKQNNLVRTLAWGLGVGIGVTIVLGIYFAGNSLRPISHINQQVSRITAQNLSQQLDEGNRKDEIAQLAINFNTVLTRLNQAFEQQKSFVSHASHELRTPLAALKSEIQLGQRFTKSDPDLEEVFSNLFSDTEKLISITNNLLFLARSYENFGRMKFAQVRIEDVVFAAKEELISSHPEYRIDIDYETIPESENDTLIEGNEELLIRVFSNLMDNACKYSGDKSAKILMSSDSRHCVIKVIDRGIGISEADLTQIFNPFFRASHSSNMPGYGIGLSICERIVELHHGKMTVTSELNKGSEFRLEFDHV</sequence>
<comment type="subcellular location">
    <subcellularLocation>
        <location evidence="2">Membrane</location>
    </subcellularLocation>
</comment>
<keyword evidence="7" id="KW-0418">Kinase</keyword>
<dbReference type="Gene3D" id="6.10.340.10">
    <property type="match status" value="1"/>
</dbReference>
<keyword evidence="10 11" id="KW-0472">Membrane</keyword>
<feature type="domain" description="Histidine kinase" evidence="12">
    <location>
        <begin position="231"/>
        <end position="447"/>
    </location>
</feature>
<reference evidence="14" key="1">
    <citation type="submission" date="2021-04" db="EMBL/GenBank/DDBJ databases">
        <authorList>
            <person name="Rodrigo-Torres L."/>
            <person name="Arahal R. D."/>
            <person name="Lucena T."/>
        </authorList>
    </citation>
    <scope>NUCLEOTIDE SEQUENCE</scope>
    <source>
        <strain evidence="14">CECT 9275</strain>
    </source>
</reference>
<dbReference type="InterPro" id="IPR003661">
    <property type="entry name" value="HisK_dim/P_dom"/>
</dbReference>
<dbReference type="Gene3D" id="3.30.565.10">
    <property type="entry name" value="Histidine kinase-like ATPase, C-terminal domain"/>
    <property type="match status" value="1"/>
</dbReference>